<organism evidence="4 5">
    <name type="scientific">Enterovirga aerilata</name>
    <dbReference type="NCBI Taxonomy" id="2730920"/>
    <lineage>
        <taxon>Bacteria</taxon>
        <taxon>Pseudomonadati</taxon>
        <taxon>Pseudomonadota</taxon>
        <taxon>Alphaproteobacteria</taxon>
        <taxon>Hyphomicrobiales</taxon>
        <taxon>Methylobacteriaceae</taxon>
        <taxon>Enterovirga</taxon>
    </lineage>
</organism>
<dbReference type="Proteomes" id="UP000564885">
    <property type="component" value="Unassembled WGS sequence"/>
</dbReference>
<accession>A0A849IFG6</accession>
<protein>
    <submittedName>
        <fullName evidence="4">Flagellar biosynthesis repressor FlbT</fullName>
    </submittedName>
</protein>
<dbReference type="GO" id="GO:1902209">
    <property type="term" value="P:negative regulation of bacterial-type flagellum assembly"/>
    <property type="evidence" value="ECO:0007669"/>
    <property type="project" value="InterPro"/>
</dbReference>
<dbReference type="NCBIfam" id="NF009432">
    <property type="entry name" value="PRK12791.1"/>
    <property type="match status" value="1"/>
</dbReference>
<dbReference type="GO" id="GO:0006402">
    <property type="term" value="P:mRNA catabolic process"/>
    <property type="evidence" value="ECO:0007669"/>
    <property type="project" value="InterPro"/>
</dbReference>
<evidence type="ECO:0000256" key="1">
    <source>
        <dbReference type="ARBA" id="ARBA00022491"/>
    </source>
</evidence>
<keyword evidence="4" id="KW-0966">Cell projection</keyword>
<dbReference type="InterPro" id="IPR009967">
    <property type="entry name" value="Flagellum_FlbT"/>
</dbReference>
<evidence type="ECO:0000256" key="2">
    <source>
        <dbReference type="ARBA" id="ARBA00022795"/>
    </source>
</evidence>
<dbReference type="Pfam" id="PF07378">
    <property type="entry name" value="FlbT"/>
    <property type="match status" value="1"/>
</dbReference>
<reference evidence="4 5" key="1">
    <citation type="submission" date="2020-04" db="EMBL/GenBank/DDBJ databases">
        <title>Enterovirga sp. isolate from soil.</title>
        <authorList>
            <person name="Chea S."/>
            <person name="Kim D.-U."/>
        </authorList>
    </citation>
    <scope>NUCLEOTIDE SEQUENCE [LARGE SCALE GENOMIC DNA]</scope>
    <source>
        <strain evidence="4 5">DB1703</strain>
    </source>
</reference>
<name>A0A849IFG6_9HYPH</name>
<evidence type="ECO:0000313" key="5">
    <source>
        <dbReference type="Proteomes" id="UP000564885"/>
    </source>
</evidence>
<dbReference type="EMBL" id="JABEPP010000006">
    <property type="protein sequence ID" value="NNM74707.1"/>
    <property type="molecule type" value="Genomic_DNA"/>
</dbReference>
<dbReference type="GO" id="GO:0044781">
    <property type="term" value="P:bacterial-type flagellum organization"/>
    <property type="evidence" value="ECO:0007669"/>
    <property type="project" value="UniProtKB-KW"/>
</dbReference>
<keyword evidence="4" id="KW-0969">Cilium</keyword>
<keyword evidence="1" id="KW-0678">Repressor</keyword>
<proteinExistence type="predicted"/>
<evidence type="ECO:0000313" key="4">
    <source>
        <dbReference type="EMBL" id="NNM74707.1"/>
    </source>
</evidence>
<gene>
    <name evidence="4" type="primary">flbT</name>
    <name evidence="4" type="ORF">HJG44_20305</name>
</gene>
<keyword evidence="5" id="KW-1185">Reference proteome</keyword>
<keyword evidence="3" id="KW-0694">RNA-binding</keyword>
<dbReference type="RefSeq" id="WP_171220161.1">
    <property type="nucleotide sequence ID" value="NZ_JABEPP010000006.1"/>
</dbReference>
<sequence length="145" mass="15732">MALKVELKPNERIIIGTAVIRNGDTRTRLFIEGDAPILREKDVLTASTADTPAKKIYLALQLMYLQGDLSASEKIYFPLVREFLAAAPSALPLVDEMNSLVLDGESYKALKAAKGLVAYEKELMSNAARGSQRLRAGGEVRAAAP</sequence>
<comment type="caution">
    <text evidence="4">The sequence shown here is derived from an EMBL/GenBank/DDBJ whole genome shotgun (WGS) entry which is preliminary data.</text>
</comment>
<evidence type="ECO:0000256" key="3">
    <source>
        <dbReference type="ARBA" id="ARBA00022884"/>
    </source>
</evidence>
<dbReference type="AlphaFoldDB" id="A0A849IFG6"/>
<keyword evidence="2" id="KW-1005">Bacterial flagellum biogenesis</keyword>
<dbReference type="GO" id="GO:0048027">
    <property type="term" value="F:mRNA 5'-UTR binding"/>
    <property type="evidence" value="ECO:0007669"/>
    <property type="project" value="InterPro"/>
</dbReference>
<keyword evidence="4" id="KW-0282">Flagellum</keyword>